<name>A0AAJ1MNW7_9SPIO</name>
<dbReference type="AlphaFoldDB" id="A0AAJ1MNW7"/>
<dbReference type="GO" id="GO:0097367">
    <property type="term" value="F:carbohydrate derivative binding"/>
    <property type="evidence" value="ECO:0007669"/>
    <property type="project" value="InterPro"/>
</dbReference>
<proteinExistence type="inferred from homology"/>
<dbReference type="Pfam" id="PF01380">
    <property type="entry name" value="SIS"/>
    <property type="match status" value="1"/>
</dbReference>
<comment type="similarity">
    <text evidence="1">Belongs to the SIS family. PHI subfamily.</text>
</comment>
<dbReference type="InterPro" id="IPR046348">
    <property type="entry name" value="SIS_dom_sf"/>
</dbReference>
<dbReference type="EMBL" id="JAQQAL010000021">
    <property type="protein sequence ID" value="MDC7226939.1"/>
    <property type="molecule type" value="Genomic_DNA"/>
</dbReference>
<feature type="domain" description="SIS" evidence="2">
    <location>
        <begin position="30"/>
        <end position="174"/>
    </location>
</feature>
<dbReference type="GO" id="GO:0016853">
    <property type="term" value="F:isomerase activity"/>
    <property type="evidence" value="ECO:0007669"/>
    <property type="project" value="InterPro"/>
</dbReference>
<evidence type="ECO:0000259" key="2">
    <source>
        <dbReference type="PROSITE" id="PS51464"/>
    </source>
</evidence>
<gene>
    <name evidence="3" type="primary">hxlB</name>
    <name evidence="3" type="ORF">PQJ61_09265</name>
</gene>
<evidence type="ECO:0000313" key="3">
    <source>
        <dbReference type="EMBL" id="MDC7226939.1"/>
    </source>
</evidence>
<dbReference type="Proteomes" id="UP001221217">
    <property type="component" value="Unassembled WGS sequence"/>
</dbReference>
<sequence>MMNTTEYADLIAEELKTALNKISPESGEALTNQIIKSKKILVAGAGRSGFAAKAFAMRLMHMGFDAYVVGETVTPSLESDDLLIISSGSGETGSLLTMSEKAKKIGAVLATVTIRPEGSVGRAADIIIKIPAPTPKAESAGDFKSIQPMGSLFEQSMLLFFDAVILRIMEKKGFDSDTMFTRHANLE</sequence>
<evidence type="ECO:0000313" key="4">
    <source>
        <dbReference type="Proteomes" id="UP001221217"/>
    </source>
</evidence>
<accession>A0AAJ1MNW7</accession>
<dbReference type="Gene3D" id="3.40.50.10490">
    <property type="entry name" value="Glucose-6-phosphate isomerase like protein, domain 1"/>
    <property type="match status" value="1"/>
</dbReference>
<evidence type="ECO:0000256" key="1">
    <source>
        <dbReference type="ARBA" id="ARBA00009235"/>
    </source>
</evidence>
<dbReference type="InterPro" id="IPR017552">
    <property type="entry name" value="PHI/rmpB"/>
</dbReference>
<dbReference type="SUPFAM" id="SSF53697">
    <property type="entry name" value="SIS domain"/>
    <property type="match status" value="1"/>
</dbReference>
<dbReference type="GO" id="GO:1901135">
    <property type="term" value="P:carbohydrate derivative metabolic process"/>
    <property type="evidence" value="ECO:0007669"/>
    <property type="project" value="InterPro"/>
</dbReference>
<dbReference type="InterPro" id="IPR001347">
    <property type="entry name" value="SIS_dom"/>
</dbReference>
<dbReference type="CDD" id="cd05005">
    <property type="entry name" value="SIS_PHI"/>
    <property type="match status" value="1"/>
</dbReference>
<dbReference type="NCBIfam" id="TIGR03127">
    <property type="entry name" value="RuMP_HxlB"/>
    <property type="match status" value="1"/>
</dbReference>
<dbReference type="PANTHER" id="PTHR43443:SF1">
    <property type="entry name" value="3-HEXULOSE-6-PHOSPHATE ISOMERASE"/>
    <property type="match status" value="1"/>
</dbReference>
<organism evidence="3 4">
    <name type="scientific">Candidatus Thalassospirochaeta sargassi</name>
    <dbReference type="NCBI Taxonomy" id="3119039"/>
    <lineage>
        <taxon>Bacteria</taxon>
        <taxon>Pseudomonadati</taxon>
        <taxon>Spirochaetota</taxon>
        <taxon>Spirochaetia</taxon>
        <taxon>Spirochaetales</taxon>
        <taxon>Spirochaetaceae</taxon>
        <taxon>Candidatus Thalassospirochaeta</taxon>
    </lineage>
</organism>
<dbReference type="PANTHER" id="PTHR43443">
    <property type="entry name" value="3-HEXULOSE-6-PHOSPHATE ISOMERASE"/>
    <property type="match status" value="1"/>
</dbReference>
<dbReference type="PROSITE" id="PS51464">
    <property type="entry name" value="SIS"/>
    <property type="match status" value="1"/>
</dbReference>
<reference evidence="3 4" key="1">
    <citation type="submission" date="2022-12" db="EMBL/GenBank/DDBJ databases">
        <title>Metagenome assembled genome from gulf of manar.</title>
        <authorList>
            <person name="Kohli P."/>
            <person name="Pk S."/>
            <person name="Venkata Ramana C."/>
            <person name="Sasikala C."/>
        </authorList>
    </citation>
    <scope>NUCLEOTIDE SEQUENCE [LARGE SCALE GENOMIC DNA]</scope>
    <source>
        <strain evidence="3">JB008</strain>
    </source>
</reference>
<protein>
    <submittedName>
        <fullName evidence="3">6-phospho-3-hexuloisomerase</fullName>
    </submittedName>
</protein>
<comment type="caution">
    <text evidence="3">The sequence shown here is derived from an EMBL/GenBank/DDBJ whole genome shotgun (WGS) entry which is preliminary data.</text>
</comment>